<evidence type="ECO:0000313" key="2">
    <source>
        <dbReference type="EMBL" id="CUI16415.1"/>
    </source>
</evidence>
<dbReference type="KEGG" id="pnl:PNK_0789"/>
<accession>A0A0U5JDE1</accession>
<dbReference type="InParanoid" id="A0A0U5JDE1"/>
<dbReference type="EMBL" id="LN879502">
    <property type="protein sequence ID" value="CUI16415.1"/>
    <property type="molecule type" value="Genomic_DNA"/>
</dbReference>
<dbReference type="STRING" id="389348.PNK_0789"/>
<organism evidence="2 3">
    <name type="scientific">Candidatus Protochlamydia naegleriophila</name>
    <dbReference type="NCBI Taxonomy" id="389348"/>
    <lineage>
        <taxon>Bacteria</taxon>
        <taxon>Pseudomonadati</taxon>
        <taxon>Chlamydiota</taxon>
        <taxon>Chlamydiia</taxon>
        <taxon>Parachlamydiales</taxon>
        <taxon>Parachlamydiaceae</taxon>
        <taxon>Candidatus Protochlamydia</taxon>
    </lineage>
</organism>
<evidence type="ECO:0000256" key="1">
    <source>
        <dbReference type="SAM" id="SignalP"/>
    </source>
</evidence>
<feature type="chain" id="PRO_5006860405" evidence="1">
    <location>
        <begin position="20"/>
        <end position="223"/>
    </location>
</feature>
<reference evidence="3" key="1">
    <citation type="submission" date="2015-09" db="EMBL/GenBank/DDBJ databases">
        <authorList>
            <person name="Bertelli C."/>
        </authorList>
    </citation>
    <scope>NUCLEOTIDE SEQUENCE [LARGE SCALE GENOMIC DNA]</scope>
    <source>
        <strain evidence="3">KNic</strain>
    </source>
</reference>
<name>A0A0U5JDE1_9BACT</name>
<dbReference type="PATRIC" id="fig|389348.3.peg.866"/>
<evidence type="ECO:0000313" key="3">
    <source>
        <dbReference type="Proteomes" id="UP000069902"/>
    </source>
</evidence>
<dbReference type="Proteomes" id="UP000069902">
    <property type="component" value="Chromosome cPNK"/>
</dbReference>
<feature type="signal peptide" evidence="1">
    <location>
        <begin position="1"/>
        <end position="19"/>
    </location>
</feature>
<keyword evidence="1" id="KW-0732">Signal</keyword>
<sequence>MPNRLKTALFVMTRTVLLAFLFGCSDGSKQSTEQSWQNINAREEAANEPRSPLYRALAPISWICHTPSPSDSLLDTTKSVCEFFIQDGTEKLRLTIHTFPVNEVQPRIPPLAQITRWKTQFEELDPLTIQVIPQSQGGFVGLLLEAEGLYQGQLQKMLGWSMQLAPEYDRQLQNKSDLLKNRLRRADYTIKIVGPTLLINKHRKALLHFANSFELIDELPTPL</sequence>
<gene>
    <name evidence="2" type="ORF">PNK_0789</name>
</gene>
<dbReference type="RefSeq" id="WP_032125304.1">
    <property type="nucleotide sequence ID" value="NZ_LN879502.1"/>
</dbReference>
<dbReference type="AlphaFoldDB" id="A0A0U5JDE1"/>
<proteinExistence type="predicted"/>
<protein>
    <submittedName>
        <fullName evidence="2">Uncharacterized protein</fullName>
    </submittedName>
</protein>
<keyword evidence="3" id="KW-1185">Reference proteome</keyword>